<evidence type="ECO:0000313" key="2">
    <source>
        <dbReference type="Proteomes" id="UP001152531"/>
    </source>
</evidence>
<gene>
    <name evidence="1" type="ORF">CLIB1444_12S03180</name>
</gene>
<dbReference type="EMBL" id="CALSDN010000012">
    <property type="protein sequence ID" value="CAH6723052.1"/>
    <property type="molecule type" value="Genomic_DNA"/>
</dbReference>
<name>A0ACA9YDB5_9ASCO</name>
<organism evidence="1 2">
    <name type="scientific">[Candida] jaroonii</name>
    <dbReference type="NCBI Taxonomy" id="467808"/>
    <lineage>
        <taxon>Eukaryota</taxon>
        <taxon>Fungi</taxon>
        <taxon>Dikarya</taxon>
        <taxon>Ascomycota</taxon>
        <taxon>Saccharomycotina</taxon>
        <taxon>Pichiomycetes</taxon>
        <taxon>Debaryomycetaceae</taxon>
        <taxon>Yamadazyma</taxon>
    </lineage>
</organism>
<keyword evidence="2" id="KW-1185">Reference proteome</keyword>
<accession>A0ACA9YDB5</accession>
<sequence length="133" mass="15537">MDEHSNLLLKAKQTQRESLKESEYLSAQLQKSLETLIRSNSRNDINGPSSLDKITTIHQIDNEINRQLNKDISVNFQDLLNDKKRLVKRMNKCYKSLQQSKTGNLVDKLQKNSELIDQELRILEKTLENIQRT</sequence>
<protein>
    <submittedName>
        <fullName evidence="1">Uncharacterized protein</fullName>
    </submittedName>
</protein>
<reference evidence="1" key="1">
    <citation type="submission" date="2022-06" db="EMBL/GenBank/DDBJ databases">
        <authorList>
            <person name="Legras J.-L."/>
            <person name="Devillers H."/>
            <person name="Grondin C."/>
        </authorList>
    </citation>
    <scope>NUCLEOTIDE SEQUENCE</scope>
    <source>
        <strain evidence="1">CLIB 1444</strain>
    </source>
</reference>
<dbReference type="Proteomes" id="UP001152531">
    <property type="component" value="Unassembled WGS sequence"/>
</dbReference>
<comment type="caution">
    <text evidence="1">The sequence shown here is derived from an EMBL/GenBank/DDBJ whole genome shotgun (WGS) entry which is preliminary data.</text>
</comment>
<proteinExistence type="predicted"/>
<evidence type="ECO:0000313" key="1">
    <source>
        <dbReference type="EMBL" id="CAH6723052.1"/>
    </source>
</evidence>